<feature type="non-terminal residue" evidence="3">
    <location>
        <position position="1"/>
    </location>
</feature>
<keyword evidence="4" id="KW-1185">Reference proteome</keyword>
<name>G5A208_PHYSP</name>
<keyword evidence="1" id="KW-0175">Coiled coil</keyword>
<dbReference type="OMA" id="QESRMEA"/>
<dbReference type="GeneID" id="20653372"/>
<feature type="region of interest" description="Disordered" evidence="2">
    <location>
        <begin position="130"/>
        <end position="152"/>
    </location>
</feature>
<evidence type="ECO:0000313" key="4">
    <source>
        <dbReference type="Proteomes" id="UP000002640"/>
    </source>
</evidence>
<dbReference type="Proteomes" id="UP000002640">
    <property type="component" value="Unassembled WGS sequence"/>
</dbReference>
<reference evidence="3 4" key="1">
    <citation type="journal article" date="2006" name="Science">
        <title>Phytophthora genome sequences uncover evolutionary origins and mechanisms of pathogenesis.</title>
        <authorList>
            <person name="Tyler B.M."/>
            <person name="Tripathy S."/>
            <person name="Zhang X."/>
            <person name="Dehal P."/>
            <person name="Jiang R.H."/>
            <person name="Aerts A."/>
            <person name="Arredondo F.D."/>
            <person name="Baxter L."/>
            <person name="Bensasson D."/>
            <person name="Beynon J.L."/>
            <person name="Chapman J."/>
            <person name="Damasceno C.M."/>
            <person name="Dorrance A.E."/>
            <person name="Dou D."/>
            <person name="Dickerman A.W."/>
            <person name="Dubchak I.L."/>
            <person name="Garbelotto M."/>
            <person name="Gijzen M."/>
            <person name="Gordon S.G."/>
            <person name="Govers F."/>
            <person name="Grunwald N.J."/>
            <person name="Huang W."/>
            <person name="Ivors K.L."/>
            <person name="Jones R.W."/>
            <person name="Kamoun S."/>
            <person name="Krampis K."/>
            <person name="Lamour K.H."/>
            <person name="Lee M.K."/>
            <person name="McDonald W.H."/>
            <person name="Medina M."/>
            <person name="Meijer H.J."/>
            <person name="Nordberg E.K."/>
            <person name="Maclean D.J."/>
            <person name="Ospina-Giraldo M.D."/>
            <person name="Morris P.F."/>
            <person name="Phuntumart V."/>
            <person name="Putnam N.H."/>
            <person name="Rash S."/>
            <person name="Rose J.K."/>
            <person name="Sakihama Y."/>
            <person name="Salamov A.A."/>
            <person name="Savidor A."/>
            <person name="Scheuring C.F."/>
            <person name="Smith B.M."/>
            <person name="Sobral B.W."/>
            <person name="Terry A."/>
            <person name="Torto-Alalibo T.A."/>
            <person name="Win J."/>
            <person name="Xu Z."/>
            <person name="Zhang H."/>
            <person name="Grigoriev I.V."/>
            <person name="Rokhsar D.S."/>
            <person name="Boore J.L."/>
        </authorList>
    </citation>
    <scope>NUCLEOTIDE SEQUENCE [LARGE SCALE GENOMIC DNA]</scope>
    <source>
        <strain evidence="3 4">P6497</strain>
    </source>
</reference>
<protein>
    <submittedName>
        <fullName evidence="3">Uncharacterized protein</fullName>
    </submittedName>
</protein>
<sequence length="485" mass="53945">PGAPNPQIAEIQSRVEELVRRYDDAVATAEQEELREEEEDTFGDKVRTPARWRVGDILLATHRSMARTSTHTERAIIAEFGDDPEVSAAIGSEAQKVGDAFTEAAEQAVRRHQRLSHIQQALHSAAANGMQLDDSSGDDADDKPPSHAIRERQLRNTIDALHREKELMASQLQEALKAQQESRMATEQQAQELAKAQRQLRAQAEELRITQEHNEKAAEAANTLTTSWRDKFQASAKAAAAAEAKVQELESKVRAQSEEIVKHTFVLQAEIQEMERFKESEAARSRAEAAAQAAALAEAEAEARRAKAKANEEKRKSKLSADGNSKGMQEMEDKVRELEGALLAAERIKEQLETDNTELLQRMRELQARFGELRRVKPSKEEPTKESETPTAPVSTFALRLRENTPRVNARKRKRGGIVPKPNARPAPSAPVAPAKIDEEDDLSSSDSEAGDSDNEAEIDEVEKDERELNRVMQRVVATVFPILS</sequence>
<evidence type="ECO:0000313" key="3">
    <source>
        <dbReference type="EMBL" id="EGZ10956.1"/>
    </source>
</evidence>
<feature type="compositionally biased region" description="Basic and acidic residues" evidence="2">
    <location>
        <begin position="302"/>
        <end position="315"/>
    </location>
</feature>
<proteinExistence type="predicted"/>
<evidence type="ECO:0000256" key="2">
    <source>
        <dbReference type="SAM" id="MobiDB-lite"/>
    </source>
</evidence>
<feature type="compositionally biased region" description="Basic and acidic residues" evidence="2">
    <location>
        <begin position="371"/>
        <end position="388"/>
    </location>
</feature>
<feature type="compositionally biased region" description="Basic and acidic residues" evidence="2">
    <location>
        <begin position="142"/>
        <end position="152"/>
    </location>
</feature>
<feature type="region of interest" description="Disordered" evidence="2">
    <location>
        <begin position="371"/>
        <end position="470"/>
    </location>
</feature>
<feature type="region of interest" description="Disordered" evidence="2">
    <location>
        <begin position="302"/>
        <end position="330"/>
    </location>
</feature>
<accession>G5A208</accession>
<dbReference type="AlphaFoldDB" id="G5A208"/>
<dbReference type="RefSeq" id="XP_009533701.1">
    <property type="nucleotide sequence ID" value="XM_009535406.1"/>
</dbReference>
<feature type="non-terminal residue" evidence="3">
    <location>
        <position position="485"/>
    </location>
</feature>
<evidence type="ECO:0000256" key="1">
    <source>
        <dbReference type="SAM" id="Coils"/>
    </source>
</evidence>
<dbReference type="InParanoid" id="G5A208"/>
<feature type="compositionally biased region" description="Acidic residues" evidence="2">
    <location>
        <begin position="438"/>
        <end position="463"/>
    </location>
</feature>
<organism evidence="3 4">
    <name type="scientific">Phytophthora sojae (strain P6497)</name>
    <name type="common">Soybean stem and root rot agent</name>
    <name type="synonym">Phytophthora megasperma f. sp. glycines</name>
    <dbReference type="NCBI Taxonomy" id="1094619"/>
    <lineage>
        <taxon>Eukaryota</taxon>
        <taxon>Sar</taxon>
        <taxon>Stramenopiles</taxon>
        <taxon>Oomycota</taxon>
        <taxon>Peronosporomycetes</taxon>
        <taxon>Peronosporales</taxon>
        <taxon>Peronosporaceae</taxon>
        <taxon>Phytophthora</taxon>
    </lineage>
</organism>
<gene>
    <name evidence="3" type="ORF">PHYSODRAFT_464256</name>
</gene>
<dbReference type="KEGG" id="psoj:PHYSODRAFT_464256"/>
<dbReference type="EMBL" id="JH159158">
    <property type="protein sequence ID" value="EGZ10956.1"/>
    <property type="molecule type" value="Genomic_DNA"/>
</dbReference>
<dbReference type="SMR" id="G5A208"/>
<feature type="coiled-coil region" evidence="1">
    <location>
        <begin position="8"/>
        <end position="39"/>
    </location>
</feature>